<evidence type="ECO:0000313" key="10">
    <source>
        <dbReference type="Proteomes" id="UP000436088"/>
    </source>
</evidence>
<dbReference type="PANTHER" id="PTHR19432">
    <property type="entry name" value="SUGAR TRANSPORTER"/>
    <property type="match status" value="1"/>
</dbReference>
<dbReference type="PANTHER" id="PTHR19432:SF68">
    <property type="entry name" value="SUCROSE TRANSPORT PROTEIN SUC8-LIKE"/>
    <property type="match status" value="1"/>
</dbReference>
<name>A0A6A2ZQ89_HIBSY</name>
<evidence type="ECO:0000256" key="2">
    <source>
        <dbReference type="ARBA" id="ARBA00022448"/>
    </source>
</evidence>
<evidence type="ECO:0000256" key="8">
    <source>
        <dbReference type="SAM" id="Phobius"/>
    </source>
</evidence>
<dbReference type="GO" id="GO:0008506">
    <property type="term" value="F:sucrose:proton symporter activity"/>
    <property type="evidence" value="ECO:0007669"/>
    <property type="project" value="TreeGrafter"/>
</dbReference>
<keyword evidence="6 8" id="KW-1133">Transmembrane helix</keyword>
<keyword evidence="5" id="KW-0769">Symport</keyword>
<reference evidence="9" key="1">
    <citation type="submission" date="2019-09" db="EMBL/GenBank/DDBJ databases">
        <title>Draft genome information of white flower Hibiscus syriacus.</title>
        <authorList>
            <person name="Kim Y.-M."/>
        </authorList>
    </citation>
    <scope>NUCLEOTIDE SEQUENCE [LARGE SCALE GENOMIC DNA]</scope>
    <source>
        <strain evidence="9">YM2019G1</strain>
    </source>
</reference>
<feature type="transmembrane region" description="Helical" evidence="8">
    <location>
        <begin position="119"/>
        <end position="146"/>
    </location>
</feature>
<comment type="subcellular location">
    <subcellularLocation>
        <location evidence="1">Membrane</location>
        <topology evidence="1">Multi-pass membrane protein</topology>
    </subcellularLocation>
</comment>
<evidence type="ECO:0000256" key="7">
    <source>
        <dbReference type="ARBA" id="ARBA00023136"/>
    </source>
</evidence>
<keyword evidence="10" id="KW-1185">Reference proteome</keyword>
<keyword evidence="2" id="KW-0813">Transport</keyword>
<evidence type="ECO:0000256" key="6">
    <source>
        <dbReference type="ARBA" id="ARBA00022989"/>
    </source>
</evidence>
<evidence type="ECO:0000256" key="1">
    <source>
        <dbReference type="ARBA" id="ARBA00004141"/>
    </source>
</evidence>
<protein>
    <submittedName>
        <fullName evidence="9">Sucrose transport protein SUC2 isoform 2</fullName>
    </submittedName>
</protein>
<dbReference type="Proteomes" id="UP000436088">
    <property type="component" value="Unassembled WGS sequence"/>
</dbReference>
<feature type="transmembrane region" description="Helical" evidence="8">
    <location>
        <begin position="37"/>
        <end position="56"/>
    </location>
</feature>
<organism evidence="9 10">
    <name type="scientific">Hibiscus syriacus</name>
    <name type="common">Rose of Sharon</name>
    <dbReference type="NCBI Taxonomy" id="106335"/>
    <lineage>
        <taxon>Eukaryota</taxon>
        <taxon>Viridiplantae</taxon>
        <taxon>Streptophyta</taxon>
        <taxon>Embryophyta</taxon>
        <taxon>Tracheophyta</taxon>
        <taxon>Spermatophyta</taxon>
        <taxon>Magnoliopsida</taxon>
        <taxon>eudicotyledons</taxon>
        <taxon>Gunneridae</taxon>
        <taxon>Pentapetalae</taxon>
        <taxon>rosids</taxon>
        <taxon>malvids</taxon>
        <taxon>Malvales</taxon>
        <taxon>Malvaceae</taxon>
        <taxon>Malvoideae</taxon>
        <taxon>Hibiscus</taxon>
    </lineage>
</organism>
<dbReference type="GO" id="GO:0005886">
    <property type="term" value="C:plasma membrane"/>
    <property type="evidence" value="ECO:0007669"/>
    <property type="project" value="TreeGrafter"/>
</dbReference>
<sequence>MPLTSKDATEGDGGGSYNRAFIGELVTAFKTLKRPMWILLLVTCLNWIAWLPFLSYDTDWMGVEPVSWLIGGVKNPWGVVNFILAACSAATVGVTKVAEACRYKRGLQILTPPPTNIKGSALAVFGLLGIPLAVTFSIPFALAFIYCSDAGGGQDGNICGEWTSGCIIRWREFTSLRIGLNRGCHQRCVGHICTPQSQRLFKYKEKLGKNQACLRQKQPYPTLTSESK</sequence>
<proteinExistence type="predicted"/>
<dbReference type="GO" id="GO:0005773">
    <property type="term" value="C:vacuole"/>
    <property type="evidence" value="ECO:0007669"/>
    <property type="project" value="TreeGrafter"/>
</dbReference>
<feature type="transmembrane region" description="Helical" evidence="8">
    <location>
        <begin position="76"/>
        <end position="98"/>
    </location>
</feature>
<keyword evidence="4 8" id="KW-0812">Transmembrane</keyword>
<dbReference type="AlphaFoldDB" id="A0A6A2ZQ89"/>
<evidence type="ECO:0000313" key="9">
    <source>
        <dbReference type="EMBL" id="KAE8693519.1"/>
    </source>
</evidence>
<evidence type="ECO:0000256" key="5">
    <source>
        <dbReference type="ARBA" id="ARBA00022847"/>
    </source>
</evidence>
<keyword evidence="7 8" id="KW-0472">Membrane</keyword>
<evidence type="ECO:0000256" key="4">
    <source>
        <dbReference type="ARBA" id="ARBA00022692"/>
    </source>
</evidence>
<evidence type="ECO:0000256" key="3">
    <source>
        <dbReference type="ARBA" id="ARBA00022597"/>
    </source>
</evidence>
<accession>A0A6A2ZQ89</accession>
<gene>
    <name evidence="9" type="ORF">F3Y22_tig00110809pilonHSYRG00079</name>
</gene>
<dbReference type="EMBL" id="VEPZ02001118">
    <property type="protein sequence ID" value="KAE8693519.1"/>
    <property type="molecule type" value="Genomic_DNA"/>
</dbReference>
<keyword evidence="3" id="KW-0762">Sugar transport</keyword>
<comment type="caution">
    <text evidence="9">The sequence shown here is derived from an EMBL/GenBank/DDBJ whole genome shotgun (WGS) entry which is preliminary data.</text>
</comment>